<comment type="caution">
    <text evidence="1">The sequence shown here is derived from an EMBL/GenBank/DDBJ whole genome shotgun (WGS) entry which is preliminary data.</text>
</comment>
<reference evidence="1 2" key="1">
    <citation type="journal article" date="2023" name="ACS Omega">
        <title>Identification of the Neoaspergillic Acid Biosynthesis Gene Cluster by Establishing an In Vitro CRISPR-Ribonucleoprotein Genetic System in Aspergillus melleus.</title>
        <authorList>
            <person name="Yuan B."/>
            <person name="Grau M.F."/>
            <person name="Murata R.M."/>
            <person name="Torok T."/>
            <person name="Venkateswaran K."/>
            <person name="Stajich J.E."/>
            <person name="Wang C.C.C."/>
        </authorList>
    </citation>
    <scope>NUCLEOTIDE SEQUENCE [LARGE SCALE GENOMIC DNA]</scope>
    <source>
        <strain evidence="1 2">IMV 1140</strain>
    </source>
</reference>
<evidence type="ECO:0000313" key="1">
    <source>
        <dbReference type="EMBL" id="KAK1143990.1"/>
    </source>
</evidence>
<organism evidence="1 2">
    <name type="scientific">Aspergillus melleus</name>
    <dbReference type="NCBI Taxonomy" id="138277"/>
    <lineage>
        <taxon>Eukaryota</taxon>
        <taxon>Fungi</taxon>
        <taxon>Dikarya</taxon>
        <taxon>Ascomycota</taxon>
        <taxon>Pezizomycotina</taxon>
        <taxon>Eurotiomycetes</taxon>
        <taxon>Eurotiomycetidae</taxon>
        <taxon>Eurotiales</taxon>
        <taxon>Aspergillaceae</taxon>
        <taxon>Aspergillus</taxon>
        <taxon>Aspergillus subgen. Circumdati</taxon>
    </lineage>
</organism>
<proteinExistence type="predicted"/>
<sequence length="161" mass="17210">MPAPQTEIASPSTTSIHSSVSCSRAVWLEMAPLSPGRGDNSDNAASWLPQAPGSTLNGSTLNGFTGQREASEQPPDFSHVCLPPSVQRNFEEILEQLSHTPIDVTSQGRSDLEGTTGESHSFTLVEERQDQVVNTLDQATLDIPVDEADVNQGHGSGYHTL</sequence>
<evidence type="ECO:0000313" key="2">
    <source>
        <dbReference type="Proteomes" id="UP001177260"/>
    </source>
</evidence>
<protein>
    <submittedName>
        <fullName evidence="1">Uncharacterized protein</fullName>
    </submittedName>
</protein>
<dbReference type="Proteomes" id="UP001177260">
    <property type="component" value="Unassembled WGS sequence"/>
</dbReference>
<keyword evidence="2" id="KW-1185">Reference proteome</keyword>
<dbReference type="EMBL" id="JAOPJF010000034">
    <property type="protein sequence ID" value="KAK1143990.1"/>
    <property type="molecule type" value="Genomic_DNA"/>
</dbReference>
<gene>
    <name evidence="1" type="ORF">N8T08_005899</name>
</gene>
<accession>A0ACC3B1N8</accession>
<name>A0ACC3B1N8_9EURO</name>